<feature type="compositionally biased region" description="Basic residues" evidence="1">
    <location>
        <begin position="1"/>
        <end position="14"/>
    </location>
</feature>
<organism evidence="2">
    <name type="scientific">Arundo donax</name>
    <name type="common">Giant reed</name>
    <name type="synonym">Donax arundinaceus</name>
    <dbReference type="NCBI Taxonomy" id="35708"/>
    <lineage>
        <taxon>Eukaryota</taxon>
        <taxon>Viridiplantae</taxon>
        <taxon>Streptophyta</taxon>
        <taxon>Embryophyta</taxon>
        <taxon>Tracheophyta</taxon>
        <taxon>Spermatophyta</taxon>
        <taxon>Magnoliopsida</taxon>
        <taxon>Liliopsida</taxon>
        <taxon>Poales</taxon>
        <taxon>Poaceae</taxon>
        <taxon>PACMAD clade</taxon>
        <taxon>Arundinoideae</taxon>
        <taxon>Arundineae</taxon>
        <taxon>Arundo</taxon>
    </lineage>
</organism>
<reference evidence="2" key="1">
    <citation type="submission" date="2014-09" db="EMBL/GenBank/DDBJ databases">
        <authorList>
            <person name="Magalhaes I.L.F."/>
            <person name="Oliveira U."/>
            <person name="Santos F.R."/>
            <person name="Vidigal T.H.D.A."/>
            <person name="Brescovit A.D."/>
            <person name="Santos A.J."/>
        </authorList>
    </citation>
    <scope>NUCLEOTIDE SEQUENCE</scope>
    <source>
        <tissue evidence="2">Shoot tissue taken approximately 20 cm above the soil surface</tissue>
    </source>
</reference>
<protein>
    <submittedName>
        <fullName evidence="2">Uncharacterized protein</fullName>
    </submittedName>
</protein>
<dbReference type="PANTHER" id="PTHR36705:SF14">
    <property type="entry name" value="CLE FAMILY OSCLE603 PROTEIN"/>
    <property type="match status" value="1"/>
</dbReference>
<accession>A0A0A9CIG1</accession>
<feature type="region of interest" description="Disordered" evidence="1">
    <location>
        <begin position="1"/>
        <end position="26"/>
    </location>
</feature>
<proteinExistence type="predicted"/>
<dbReference type="EMBL" id="GBRH01226573">
    <property type="protein sequence ID" value="JAD71322.1"/>
    <property type="molecule type" value="Transcribed_RNA"/>
</dbReference>
<evidence type="ECO:0000313" key="2">
    <source>
        <dbReference type="EMBL" id="JAD71322.1"/>
    </source>
</evidence>
<name>A0A0A9CIG1_ARUDO</name>
<dbReference type="PANTHER" id="PTHR36705">
    <property type="entry name" value="CLAVATA3/ESR (CLE)-RELATED PROTEIN 20"/>
    <property type="match status" value="1"/>
</dbReference>
<feature type="region of interest" description="Disordered" evidence="1">
    <location>
        <begin position="46"/>
        <end position="82"/>
    </location>
</feature>
<dbReference type="AlphaFoldDB" id="A0A0A9CIG1"/>
<sequence>MPLSSRRAHGHAHSGRGLPASASVPEHHAVARAGAAVGFDVAAASARSKNLKQETGGQGTACGDDDDDKRRIPTGPNPLHNR</sequence>
<evidence type="ECO:0000256" key="1">
    <source>
        <dbReference type="SAM" id="MobiDB-lite"/>
    </source>
</evidence>
<reference evidence="2" key="2">
    <citation type="journal article" date="2015" name="Data Brief">
        <title>Shoot transcriptome of the giant reed, Arundo donax.</title>
        <authorList>
            <person name="Barrero R.A."/>
            <person name="Guerrero F.D."/>
            <person name="Moolhuijzen P."/>
            <person name="Goolsby J.A."/>
            <person name="Tidwell J."/>
            <person name="Bellgard S.E."/>
            <person name="Bellgard M.I."/>
        </authorList>
    </citation>
    <scope>NUCLEOTIDE SEQUENCE</scope>
    <source>
        <tissue evidence="2">Shoot tissue taken approximately 20 cm above the soil surface</tissue>
    </source>
</reference>